<name>A0A6J6XG19_9ZZZZ</name>
<evidence type="ECO:0000259" key="1">
    <source>
        <dbReference type="SMART" id="SM00909"/>
    </source>
</evidence>
<dbReference type="EMBL" id="CAFAAK010000032">
    <property type="protein sequence ID" value="CAB4795075.1"/>
    <property type="molecule type" value="Genomic_DNA"/>
</dbReference>
<sequence length="563" mass="58558">MRRPALVIVSAALFLAGCASVPTSGQVNLGANVTGGNSFDAVVPVVRPPRVGDSPVEIVSGFLQANVSASDDYAVARAYLAPEVTETWNPATGATIINDSNGVQLVRRGSRVLLSEPQVGQLSSVGTYVPSPRNTQLDTDFTVRQVDGQWRIDGVRDGLLLTPTTLNRVYTSAERYFLNVDESRLVPDRILVPIDRRGLLTSLVRGLLTGPSAWLSPAVRTAVPRGTKLDIDAVPIEGTTAVVDLTEQALAANDSQRRILAAQIVWTVTSIETVTAVRITVNGQPLPLAGLGDVLSRKDFAGVDPDGLSAKSSAFVVVGRRLNQVTTAGIAPVAGVFGEGSVRLGRIAVDFAQTRAGSTVSVAGAQSTIYLADLKPASQVTPVAGQVPALSLSYSLAGDLWVASQGSVRIIKASGKVSRVRVNGLATPVLVRVARDGARALVIASSGGQRQVYLMRIVRSGGQYQLESPQLIQNSLTSIVDCAWNDANTAVVIGSSRTGVTQVYSVSVGSPDVSAAGGVASMSAIAAAPGSALLVEAPSGVWENSGLGWRLSVARGRSPVYPG</sequence>
<dbReference type="Pfam" id="PF10646">
    <property type="entry name" value="Germane"/>
    <property type="match status" value="1"/>
</dbReference>
<dbReference type="SMART" id="SM00909">
    <property type="entry name" value="Germane"/>
    <property type="match status" value="1"/>
</dbReference>
<dbReference type="EMBL" id="CAEZSO010000006">
    <property type="protein sequence ID" value="CAB4534922.1"/>
    <property type="molecule type" value="Genomic_DNA"/>
</dbReference>
<dbReference type="InterPro" id="IPR059026">
    <property type="entry name" value="LpqB_N"/>
</dbReference>
<dbReference type="SUPFAM" id="SSF63829">
    <property type="entry name" value="Calcium-dependent phosphotriesterase"/>
    <property type="match status" value="1"/>
</dbReference>
<feature type="domain" description="GerMN" evidence="1">
    <location>
        <begin position="200"/>
        <end position="290"/>
    </location>
</feature>
<dbReference type="InterPro" id="IPR019606">
    <property type="entry name" value="GerMN"/>
</dbReference>
<evidence type="ECO:0000313" key="3">
    <source>
        <dbReference type="EMBL" id="CAB4795075.1"/>
    </source>
</evidence>
<dbReference type="PROSITE" id="PS51257">
    <property type="entry name" value="PROKAR_LIPOPROTEIN"/>
    <property type="match status" value="1"/>
</dbReference>
<gene>
    <name evidence="2" type="ORF">UFOPK1446_00070</name>
    <name evidence="3" type="ORF">UFOPK3024_00259</name>
</gene>
<proteinExistence type="predicted"/>
<evidence type="ECO:0000313" key="2">
    <source>
        <dbReference type="EMBL" id="CAB4534922.1"/>
    </source>
</evidence>
<dbReference type="Pfam" id="PF10647">
    <property type="entry name" value="Gmad1"/>
    <property type="match status" value="1"/>
</dbReference>
<dbReference type="AlphaFoldDB" id="A0A6J6XG19"/>
<accession>A0A6J6XG19</accession>
<protein>
    <submittedName>
        <fullName evidence="3">Unannotated protein</fullName>
    </submittedName>
</protein>
<reference evidence="3" key="1">
    <citation type="submission" date="2020-05" db="EMBL/GenBank/DDBJ databases">
        <authorList>
            <person name="Chiriac C."/>
            <person name="Salcher M."/>
            <person name="Ghai R."/>
            <person name="Kavagutti S V."/>
        </authorList>
    </citation>
    <scope>NUCLEOTIDE SEQUENCE</scope>
</reference>
<dbReference type="Pfam" id="PF25976">
    <property type="entry name" value="LpqB_N"/>
    <property type="match status" value="1"/>
</dbReference>
<dbReference type="InterPro" id="IPR018910">
    <property type="entry name" value="LpqB_C"/>
</dbReference>
<organism evidence="3">
    <name type="scientific">freshwater metagenome</name>
    <dbReference type="NCBI Taxonomy" id="449393"/>
    <lineage>
        <taxon>unclassified sequences</taxon>
        <taxon>metagenomes</taxon>
        <taxon>ecological metagenomes</taxon>
    </lineage>
</organism>